<dbReference type="InterPro" id="IPR050090">
    <property type="entry name" value="Tyrosine_recombinase_XerCD"/>
</dbReference>
<dbReference type="Proteomes" id="UP000252680">
    <property type="component" value="Unassembled WGS sequence"/>
</dbReference>
<name>A0A365YYQ6_9PROT</name>
<dbReference type="PROSITE" id="PS51898">
    <property type="entry name" value="TYR_RECOMBINASE"/>
    <property type="match status" value="1"/>
</dbReference>
<reference evidence="4 5" key="1">
    <citation type="submission" date="2018-05" db="EMBL/GenBank/DDBJ databases">
        <title>Komagataeibacter cocois sp. nov., for a novel cellulose- producing strain isolated from coconut milk.</title>
        <authorList>
            <person name="Liu L."/>
            <person name="Wang Y."/>
            <person name="Liu S."/>
            <person name="Bi J."/>
            <person name="Chen H."/>
            <person name="Deng J."/>
            <person name="Zhang C."/>
            <person name="Hu Q."/>
            <person name="Li C."/>
        </authorList>
    </citation>
    <scope>NUCLEOTIDE SEQUENCE [LARGE SCALE GENOMIC DNA]</scope>
    <source>
        <strain evidence="4 5">WE7</strain>
    </source>
</reference>
<dbReference type="PANTHER" id="PTHR30349:SF94">
    <property type="entry name" value="INTEGRASE_RECOMBINASE HI_1414-RELATED"/>
    <property type="match status" value="1"/>
</dbReference>
<dbReference type="InterPro" id="IPR002104">
    <property type="entry name" value="Integrase_catalytic"/>
</dbReference>
<dbReference type="PANTHER" id="PTHR30349">
    <property type="entry name" value="PHAGE INTEGRASE-RELATED"/>
    <property type="match status" value="1"/>
</dbReference>
<dbReference type="Gene3D" id="1.10.443.10">
    <property type="entry name" value="Intergrase catalytic core"/>
    <property type="match status" value="1"/>
</dbReference>
<dbReference type="GO" id="GO:0003677">
    <property type="term" value="F:DNA binding"/>
    <property type="evidence" value="ECO:0007669"/>
    <property type="project" value="InterPro"/>
</dbReference>
<evidence type="ECO:0000256" key="1">
    <source>
        <dbReference type="ARBA" id="ARBA00022908"/>
    </source>
</evidence>
<dbReference type="GO" id="GO:0015074">
    <property type="term" value="P:DNA integration"/>
    <property type="evidence" value="ECO:0007669"/>
    <property type="project" value="UniProtKB-KW"/>
</dbReference>
<dbReference type="GO" id="GO:0006310">
    <property type="term" value="P:DNA recombination"/>
    <property type="evidence" value="ECO:0007669"/>
    <property type="project" value="UniProtKB-KW"/>
</dbReference>
<sequence length="361" mass="41458">MSESQKTNIDPTTGRALPKGVWYRGPSQYQARKMVDGKRIRKTFASAALARRWLNEKRAEIDLGQFRDTSAIDRIPIRQLIERYRDECMLHRENDRIGHIPALLDDPVASCMAGKWKPADVRGFRDRMIETGFAKGTVVKRLNLLASIIRHAVSEWDIHMDNNASAKIVKRPEGADKKRNRRLVGKEYDLILEAMSKTEYPDDALIVRFAIEQGTRRGEAMALRWRDVDMKRNLLSLLQTKNMRTAKVQGPEIRPLMPGAKSILLEKLAMRSSVSDPEAHVFDVGSEDSFSLRFGRQIKKFGVHDLTFHDLRHEATSRLAKLFPNPMDLKRITGHRDLKSLDRYYQPDLSDLADRAAKQTR</sequence>
<evidence type="ECO:0000256" key="2">
    <source>
        <dbReference type="ARBA" id="ARBA00023172"/>
    </source>
</evidence>
<organism evidence="4 5">
    <name type="scientific">Novacetimonas cocois</name>
    <dbReference type="NCBI Taxonomy" id="1747507"/>
    <lineage>
        <taxon>Bacteria</taxon>
        <taxon>Pseudomonadati</taxon>
        <taxon>Pseudomonadota</taxon>
        <taxon>Alphaproteobacteria</taxon>
        <taxon>Acetobacterales</taxon>
        <taxon>Acetobacteraceae</taxon>
        <taxon>Novacetimonas</taxon>
    </lineage>
</organism>
<evidence type="ECO:0000313" key="5">
    <source>
        <dbReference type="Proteomes" id="UP000252680"/>
    </source>
</evidence>
<dbReference type="InterPro" id="IPR013762">
    <property type="entry name" value="Integrase-like_cat_sf"/>
</dbReference>
<dbReference type="Pfam" id="PF00589">
    <property type="entry name" value="Phage_integrase"/>
    <property type="match status" value="1"/>
</dbReference>
<evidence type="ECO:0000313" key="4">
    <source>
        <dbReference type="EMBL" id="RBM08549.1"/>
    </source>
</evidence>
<gene>
    <name evidence="4" type="ORF">NJLHNGOC_04135</name>
</gene>
<keyword evidence="1" id="KW-0229">DNA integration</keyword>
<evidence type="ECO:0000259" key="3">
    <source>
        <dbReference type="PROSITE" id="PS51898"/>
    </source>
</evidence>
<feature type="domain" description="Tyr recombinase" evidence="3">
    <location>
        <begin position="178"/>
        <end position="359"/>
    </location>
</feature>
<dbReference type="EMBL" id="QEXL01000004">
    <property type="protein sequence ID" value="RBM08549.1"/>
    <property type="molecule type" value="Genomic_DNA"/>
</dbReference>
<dbReference type="InterPro" id="IPR011010">
    <property type="entry name" value="DNA_brk_join_enz"/>
</dbReference>
<proteinExistence type="predicted"/>
<accession>A0A365YYQ6</accession>
<dbReference type="RefSeq" id="WP_113595237.1">
    <property type="nucleotide sequence ID" value="NZ_QEXL01000004.1"/>
</dbReference>
<keyword evidence="5" id="KW-1185">Reference proteome</keyword>
<keyword evidence="2" id="KW-0233">DNA recombination</keyword>
<dbReference type="CDD" id="cd00796">
    <property type="entry name" value="INT_Rci_Hp1_C"/>
    <property type="match status" value="1"/>
</dbReference>
<dbReference type="OrthoDB" id="9814722at2"/>
<protein>
    <submittedName>
        <fullName evidence="4">DNA recombinase</fullName>
    </submittedName>
</protein>
<dbReference type="SUPFAM" id="SSF56349">
    <property type="entry name" value="DNA breaking-rejoining enzymes"/>
    <property type="match status" value="1"/>
</dbReference>
<comment type="caution">
    <text evidence="4">The sequence shown here is derived from an EMBL/GenBank/DDBJ whole genome shotgun (WGS) entry which is preliminary data.</text>
</comment>
<dbReference type="AlphaFoldDB" id="A0A365YYQ6"/>